<keyword evidence="4 7" id="KW-0378">Hydrolase</keyword>
<comment type="pathway">
    <text evidence="6">Carbohydrate biosynthesis.</text>
</comment>
<dbReference type="NCBIfam" id="NF006780">
    <property type="entry name" value="PRK09293.1-4"/>
    <property type="match status" value="1"/>
</dbReference>
<evidence type="ECO:0000313" key="12">
    <source>
        <dbReference type="Proteomes" id="UP000831607"/>
    </source>
</evidence>
<keyword evidence="7" id="KW-0479">Metal-binding</keyword>
<evidence type="ECO:0000256" key="6">
    <source>
        <dbReference type="ARBA" id="ARBA00024331"/>
    </source>
</evidence>
<dbReference type="PIRSF" id="PIRSF000904">
    <property type="entry name" value="FBPtase_SBPase"/>
    <property type="match status" value="1"/>
</dbReference>
<feature type="binding site" evidence="7">
    <location>
        <position position="284"/>
    </location>
    <ligand>
        <name>Mg(2+)</name>
        <dbReference type="ChEBI" id="CHEBI:18420"/>
        <label>2</label>
    </ligand>
</feature>
<name>A0ABY4AG09_9BURK</name>
<evidence type="ECO:0000256" key="2">
    <source>
        <dbReference type="ARBA" id="ARBA00010941"/>
    </source>
</evidence>
<comment type="catalytic activity">
    <reaction evidence="1 7">
        <text>beta-D-fructose 1,6-bisphosphate + H2O = beta-D-fructose 6-phosphate + phosphate</text>
        <dbReference type="Rhea" id="RHEA:11064"/>
        <dbReference type="ChEBI" id="CHEBI:15377"/>
        <dbReference type="ChEBI" id="CHEBI:32966"/>
        <dbReference type="ChEBI" id="CHEBI:43474"/>
        <dbReference type="ChEBI" id="CHEBI:57634"/>
        <dbReference type="EC" id="3.1.3.11"/>
    </reaction>
</comment>
<accession>A0ABY4AG09</accession>
<proteinExistence type="inferred from homology"/>
<dbReference type="NCBIfam" id="NF006778">
    <property type="entry name" value="PRK09293.1-1"/>
    <property type="match status" value="1"/>
</dbReference>
<comment type="similarity">
    <text evidence="2 7 8">Belongs to the FBPase class 1 family.</text>
</comment>
<evidence type="ECO:0000256" key="4">
    <source>
        <dbReference type="ARBA" id="ARBA00022801"/>
    </source>
</evidence>
<feature type="binding site" evidence="7">
    <location>
        <position position="118"/>
    </location>
    <ligand>
        <name>Mg(2+)</name>
        <dbReference type="ChEBI" id="CHEBI:18420"/>
        <label>2</label>
    </ligand>
</feature>
<dbReference type="Proteomes" id="UP000831607">
    <property type="component" value="Chromosome"/>
</dbReference>
<evidence type="ECO:0000259" key="9">
    <source>
        <dbReference type="Pfam" id="PF00316"/>
    </source>
</evidence>
<evidence type="ECO:0000256" key="7">
    <source>
        <dbReference type="HAMAP-Rule" id="MF_01855"/>
    </source>
</evidence>
<evidence type="ECO:0000313" key="11">
    <source>
        <dbReference type="EMBL" id="UOD49201.1"/>
    </source>
</evidence>
<dbReference type="CDD" id="cd00354">
    <property type="entry name" value="FBPase"/>
    <property type="match status" value="1"/>
</dbReference>
<comment type="caution">
    <text evidence="7">Lacks conserved residue(s) required for the propagation of feature annotation.</text>
</comment>
<dbReference type="GO" id="GO:0042132">
    <property type="term" value="F:fructose 1,6-bisphosphate 1-phosphatase activity"/>
    <property type="evidence" value="ECO:0007669"/>
    <property type="project" value="UniProtKB-EC"/>
</dbReference>
<dbReference type="InterPro" id="IPR033391">
    <property type="entry name" value="FBPase_N"/>
</dbReference>
<dbReference type="SUPFAM" id="SSF56655">
    <property type="entry name" value="Carbohydrate phosphatase"/>
    <property type="match status" value="1"/>
</dbReference>
<dbReference type="HAMAP" id="MF_01855">
    <property type="entry name" value="FBPase_class1"/>
    <property type="match status" value="1"/>
</dbReference>
<dbReference type="InterPro" id="IPR028343">
    <property type="entry name" value="FBPtase"/>
</dbReference>
<gene>
    <name evidence="7" type="primary">fbp</name>
    <name evidence="11" type="ORF">DHf2319_06705</name>
</gene>
<feature type="binding site" evidence="7">
    <location>
        <position position="212"/>
    </location>
    <ligand>
        <name>substrate</name>
    </ligand>
</feature>
<dbReference type="PRINTS" id="PR00115">
    <property type="entry name" value="F16BPHPHTASE"/>
</dbReference>
<dbReference type="PANTHER" id="PTHR11556">
    <property type="entry name" value="FRUCTOSE-1,6-BISPHOSPHATASE-RELATED"/>
    <property type="match status" value="1"/>
</dbReference>
<feature type="binding site" evidence="7">
    <location>
        <position position="117"/>
    </location>
    <ligand>
        <name>Mg(2+)</name>
        <dbReference type="ChEBI" id="CHEBI:18420"/>
        <label>1</label>
    </ligand>
</feature>
<dbReference type="PIRSF" id="PIRSF500210">
    <property type="entry name" value="FBPtase"/>
    <property type="match status" value="1"/>
</dbReference>
<dbReference type="EC" id="3.1.3.11" evidence="7"/>
<dbReference type="InterPro" id="IPR000146">
    <property type="entry name" value="FBPase_class-1"/>
</dbReference>
<comment type="subcellular location">
    <subcellularLocation>
        <location evidence="7">Cytoplasm</location>
    </subcellularLocation>
</comment>
<dbReference type="EMBL" id="CP063982">
    <property type="protein sequence ID" value="UOD49201.1"/>
    <property type="molecule type" value="Genomic_DNA"/>
</dbReference>
<evidence type="ECO:0000256" key="3">
    <source>
        <dbReference type="ARBA" id="ARBA00022490"/>
    </source>
</evidence>
<evidence type="ECO:0000256" key="5">
    <source>
        <dbReference type="ARBA" id="ARBA00023277"/>
    </source>
</evidence>
<keyword evidence="3 7" id="KW-0963">Cytoplasm</keyword>
<feature type="domain" description="Fructose-1-6-bisphosphatase class I N-terminal" evidence="9">
    <location>
        <begin position="7"/>
        <end position="198"/>
    </location>
</feature>
<keyword evidence="7" id="KW-0460">Magnesium</keyword>
<dbReference type="Pfam" id="PF00316">
    <property type="entry name" value="FBPase"/>
    <property type="match status" value="1"/>
</dbReference>
<organism evidence="11 12">
    <name type="scientific">Orrella daihaiensis</name>
    <dbReference type="NCBI Taxonomy" id="2782176"/>
    <lineage>
        <taxon>Bacteria</taxon>
        <taxon>Pseudomonadati</taxon>
        <taxon>Pseudomonadota</taxon>
        <taxon>Betaproteobacteria</taxon>
        <taxon>Burkholderiales</taxon>
        <taxon>Alcaligenaceae</taxon>
        <taxon>Orrella</taxon>
    </lineage>
</organism>
<evidence type="ECO:0000259" key="10">
    <source>
        <dbReference type="Pfam" id="PF18913"/>
    </source>
</evidence>
<feature type="binding site" evidence="7">
    <location>
        <position position="93"/>
    </location>
    <ligand>
        <name>Mg(2+)</name>
        <dbReference type="ChEBI" id="CHEBI:18420"/>
        <label>1</label>
    </ligand>
</feature>
<feature type="binding site" evidence="7">
    <location>
        <begin position="118"/>
        <end position="121"/>
    </location>
    <ligand>
        <name>substrate</name>
    </ligand>
</feature>
<dbReference type="InterPro" id="IPR044015">
    <property type="entry name" value="FBPase_C_dom"/>
</dbReference>
<keyword evidence="5 7" id="KW-0119">Carbohydrate metabolism</keyword>
<comment type="cofactor">
    <cofactor evidence="7">
        <name>Mg(2+)</name>
        <dbReference type="ChEBI" id="CHEBI:18420"/>
    </cofactor>
    <text evidence="7">Binds 2 magnesium ions per subunit.</text>
</comment>
<comment type="subunit">
    <text evidence="7">Homotetramer.</text>
</comment>
<reference evidence="11 12" key="1">
    <citation type="submission" date="2020-11" db="EMBL/GenBank/DDBJ databases">
        <title>Algicoccus daihaiensis sp.nov., isolated from Daihai Lake in Inner Mongolia.</title>
        <authorList>
            <person name="Kai J."/>
        </authorList>
    </citation>
    <scope>NUCLEOTIDE SEQUENCE [LARGE SCALE GENOMIC DNA]</scope>
    <source>
        <strain evidence="12">f23</strain>
    </source>
</reference>
<sequence length="341" mass="37987">MSKKRTSLTQYLVEKQRTDKALPAELRLLIEIVSRACKTISHSVSKGALGGVLGSLEQENVQGEIQKKLDVISNEVLLEANEWGGHLAAMASEEMEAIHRIPNRYPKGEYLLMYDPLDGSSNIDVNVSIGTIFSVLQAPPSASGRDITEEDFLQPGHTQVAAGYAIYGPQTMLVLTVGEGVVGFTLDREMGSWVLTHENMQIPEDTQEFAINMSNVRHWAPPMKRYIDECLAGKDGARGKNFNMRWIASMVADVHRLMMRGGIFMYPWDAREPNKPGKLRLMYEANPMAMLVEQAGGMATDGRRRILDIEPKGMHERVSVMLGSKNEVARVTQYHLEADQA</sequence>
<dbReference type="PANTHER" id="PTHR11556:SF35">
    <property type="entry name" value="SEDOHEPTULOSE-1,7-BISPHOSPHATASE, CHLOROPLASTIC"/>
    <property type="match status" value="1"/>
</dbReference>
<dbReference type="Gene3D" id="3.30.540.10">
    <property type="entry name" value="Fructose-1,6-Bisphosphatase, subunit A, domain 1"/>
    <property type="match status" value="1"/>
</dbReference>
<protein>
    <recommendedName>
        <fullName evidence="7">Fructose-1,6-bisphosphatase class 1</fullName>
        <shortName evidence="7">FBPase class 1</shortName>
        <ecNumber evidence="7">3.1.3.11</ecNumber>
    </recommendedName>
    <alternativeName>
        <fullName evidence="7">D-fructose-1,6-bisphosphate 1-phosphohydrolase class 1</fullName>
    </alternativeName>
</protein>
<keyword evidence="12" id="KW-1185">Reference proteome</keyword>
<feature type="binding site" evidence="7">
    <location>
        <position position="115"/>
    </location>
    <ligand>
        <name>Mg(2+)</name>
        <dbReference type="ChEBI" id="CHEBI:18420"/>
        <label>1</label>
    </ligand>
</feature>
<dbReference type="Pfam" id="PF18913">
    <property type="entry name" value="FBPase_C"/>
    <property type="match status" value="1"/>
</dbReference>
<evidence type="ECO:0000256" key="8">
    <source>
        <dbReference type="RuleBase" id="RU000508"/>
    </source>
</evidence>
<feature type="binding site" evidence="7">
    <location>
        <position position="278"/>
    </location>
    <ligand>
        <name>substrate</name>
    </ligand>
</feature>
<dbReference type="NCBIfam" id="NF006779">
    <property type="entry name" value="PRK09293.1-3"/>
    <property type="match status" value="1"/>
</dbReference>
<dbReference type="RefSeq" id="WP_243477320.1">
    <property type="nucleotide sequence ID" value="NZ_CP063982.1"/>
</dbReference>
<evidence type="ECO:0000256" key="1">
    <source>
        <dbReference type="ARBA" id="ARBA00001273"/>
    </source>
</evidence>
<feature type="binding site" evidence="7">
    <location>
        <position position="115"/>
    </location>
    <ligand>
        <name>Mg(2+)</name>
        <dbReference type="ChEBI" id="CHEBI:18420"/>
        <label>2</label>
    </ligand>
</feature>
<feature type="domain" description="Fructose-1-6-bisphosphatase class 1 C-terminal" evidence="10">
    <location>
        <begin position="202"/>
        <end position="335"/>
    </location>
</feature>
<dbReference type="Gene3D" id="3.40.190.80">
    <property type="match status" value="1"/>
</dbReference>